<keyword evidence="5 7" id="KW-1133">Transmembrane helix</keyword>
<reference evidence="10 11" key="1">
    <citation type="submission" date="2019-07" db="EMBL/GenBank/DDBJ databases">
        <authorList>
            <person name="Yang M."/>
            <person name="Zhao D."/>
            <person name="Xiang H."/>
        </authorList>
    </citation>
    <scope>NUCLEOTIDE SEQUENCE [LARGE SCALE GENOMIC DNA]</scope>
    <source>
        <strain evidence="10 11">IM1326</strain>
    </source>
</reference>
<evidence type="ECO:0000313" key="10">
    <source>
        <dbReference type="EMBL" id="TRW49012.1"/>
    </source>
</evidence>
<feature type="transmembrane region" description="Helical" evidence="7">
    <location>
        <begin position="192"/>
        <end position="212"/>
    </location>
</feature>
<evidence type="ECO:0000259" key="9">
    <source>
        <dbReference type="Pfam" id="PF12122"/>
    </source>
</evidence>
<dbReference type="SUPFAM" id="SSF144091">
    <property type="entry name" value="Rhomboid-like"/>
    <property type="match status" value="1"/>
</dbReference>
<keyword evidence="6 7" id="KW-0472">Membrane</keyword>
<dbReference type="Pfam" id="PF01694">
    <property type="entry name" value="Rhomboid"/>
    <property type="match status" value="1"/>
</dbReference>
<evidence type="ECO:0000256" key="3">
    <source>
        <dbReference type="ARBA" id="ARBA00022692"/>
    </source>
</evidence>
<feature type="transmembrane region" description="Helical" evidence="7">
    <location>
        <begin position="224"/>
        <end position="243"/>
    </location>
</feature>
<comment type="subcellular location">
    <subcellularLocation>
        <location evidence="1">Membrane</location>
        <topology evidence="1">Multi-pass membrane protein</topology>
    </subcellularLocation>
</comment>
<feature type="transmembrane region" description="Helical" evidence="7">
    <location>
        <begin position="138"/>
        <end position="156"/>
    </location>
</feature>
<protein>
    <submittedName>
        <fullName evidence="10">Rhomboid family intramembrane serine protease</fullName>
    </submittedName>
</protein>
<dbReference type="InterPro" id="IPR022764">
    <property type="entry name" value="Peptidase_S54_rhomboid_dom"/>
</dbReference>
<accession>A0A552X1V0</accession>
<comment type="similarity">
    <text evidence="2">Belongs to the peptidase S54 family.</text>
</comment>
<dbReference type="OrthoDB" id="9778341at2"/>
<dbReference type="PANTHER" id="PTHR43731">
    <property type="entry name" value="RHOMBOID PROTEASE"/>
    <property type="match status" value="1"/>
</dbReference>
<feature type="transmembrane region" description="Helical" evidence="7">
    <location>
        <begin position="249"/>
        <end position="267"/>
    </location>
</feature>
<evidence type="ECO:0000256" key="7">
    <source>
        <dbReference type="SAM" id="Phobius"/>
    </source>
</evidence>
<keyword evidence="11" id="KW-1185">Reference proteome</keyword>
<comment type="caution">
    <text evidence="10">The sequence shown here is derived from an EMBL/GenBank/DDBJ whole genome shotgun (WGS) entry which is preliminary data.</text>
</comment>
<keyword evidence="4" id="KW-0378">Hydrolase</keyword>
<feature type="transmembrane region" description="Helical" evidence="7">
    <location>
        <begin position="86"/>
        <end position="107"/>
    </location>
</feature>
<sequence>MKKLYATSNSSEMNTLQLVMQRHGIPVTVTERGGTLELWLIQHGYEALAQDVLRQFRDNPPTPESLPQQRPVSATRSLWHTLASQAGIVTFLVFIVVLLVYALQWFIAPEATLHALLVTPGGVPELHAGQPWRLVTPMLLHFSAMHLVFNLFWWWYLGGRVELTFSPWMLITVTLVTAIVSNYAQWAYSGPLFGGLSGVVYGLFGFAIVSAWGRRYSPLALPPALLVFMIGWLALGFTDLLMVNMANEAHLAGLLSGLLLGAVVRILKPHK</sequence>
<dbReference type="GO" id="GO:0004252">
    <property type="term" value="F:serine-type endopeptidase activity"/>
    <property type="evidence" value="ECO:0007669"/>
    <property type="project" value="InterPro"/>
</dbReference>
<dbReference type="InterPro" id="IPR035952">
    <property type="entry name" value="Rhomboid-like_sf"/>
</dbReference>
<evidence type="ECO:0000256" key="2">
    <source>
        <dbReference type="ARBA" id="ARBA00009045"/>
    </source>
</evidence>
<dbReference type="GO" id="GO:0006508">
    <property type="term" value="P:proteolysis"/>
    <property type="evidence" value="ECO:0007669"/>
    <property type="project" value="UniProtKB-KW"/>
</dbReference>
<feature type="transmembrane region" description="Helical" evidence="7">
    <location>
        <begin position="168"/>
        <end position="186"/>
    </location>
</feature>
<evidence type="ECO:0000313" key="11">
    <source>
        <dbReference type="Proteomes" id="UP000320359"/>
    </source>
</evidence>
<dbReference type="Pfam" id="PF12122">
    <property type="entry name" value="Rhomboid_N"/>
    <property type="match status" value="1"/>
</dbReference>
<dbReference type="Gene3D" id="1.20.1540.10">
    <property type="entry name" value="Rhomboid-like"/>
    <property type="match status" value="1"/>
</dbReference>
<dbReference type="Proteomes" id="UP000320359">
    <property type="component" value="Unassembled WGS sequence"/>
</dbReference>
<evidence type="ECO:0000256" key="6">
    <source>
        <dbReference type="ARBA" id="ARBA00023136"/>
    </source>
</evidence>
<name>A0A552X1V0_9GAMM</name>
<keyword evidence="3 7" id="KW-0812">Transmembrane</keyword>
<dbReference type="RefSeq" id="WP_143235996.1">
    <property type="nucleotide sequence ID" value="NZ_VJWL01000002.1"/>
</dbReference>
<dbReference type="AlphaFoldDB" id="A0A552X1V0"/>
<dbReference type="InterPro" id="IPR022732">
    <property type="entry name" value="Peptidase_S54_GlpG_N"/>
</dbReference>
<gene>
    <name evidence="10" type="ORF">FM042_08510</name>
</gene>
<dbReference type="EMBL" id="VJWL01000002">
    <property type="protein sequence ID" value="TRW49012.1"/>
    <property type="molecule type" value="Genomic_DNA"/>
</dbReference>
<proteinExistence type="inferred from homology"/>
<dbReference type="InterPro" id="IPR050925">
    <property type="entry name" value="Rhomboid_protease_S54"/>
</dbReference>
<evidence type="ECO:0000256" key="4">
    <source>
        <dbReference type="ARBA" id="ARBA00022801"/>
    </source>
</evidence>
<evidence type="ECO:0000256" key="5">
    <source>
        <dbReference type="ARBA" id="ARBA00022989"/>
    </source>
</evidence>
<organism evidence="10 11">
    <name type="scientific">Aliidiomarina halalkaliphila</name>
    <dbReference type="NCBI Taxonomy" id="2593535"/>
    <lineage>
        <taxon>Bacteria</taxon>
        <taxon>Pseudomonadati</taxon>
        <taxon>Pseudomonadota</taxon>
        <taxon>Gammaproteobacteria</taxon>
        <taxon>Alteromonadales</taxon>
        <taxon>Idiomarinaceae</taxon>
        <taxon>Aliidiomarina</taxon>
    </lineage>
</organism>
<feature type="domain" description="Peptidase S54 rhomboid" evidence="8">
    <location>
        <begin position="129"/>
        <end position="264"/>
    </location>
</feature>
<keyword evidence="10" id="KW-0645">Protease</keyword>
<dbReference type="PANTHER" id="PTHR43731:SF14">
    <property type="entry name" value="PRESENILIN-ASSOCIATED RHOMBOID-LIKE PROTEIN, MITOCHONDRIAL"/>
    <property type="match status" value="1"/>
</dbReference>
<evidence type="ECO:0000259" key="8">
    <source>
        <dbReference type="Pfam" id="PF01694"/>
    </source>
</evidence>
<evidence type="ECO:0000256" key="1">
    <source>
        <dbReference type="ARBA" id="ARBA00004141"/>
    </source>
</evidence>
<feature type="domain" description="Peptidase S54 GlpG peptidase N-terminal" evidence="9">
    <location>
        <begin position="1"/>
        <end position="65"/>
    </location>
</feature>
<dbReference type="GO" id="GO:0016020">
    <property type="term" value="C:membrane"/>
    <property type="evidence" value="ECO:0007669"/>
    <property type="project" value="UniProtKB-SubCell"/>
</dbReference>